<dbReference type="BioCyc" id="PSYR629263:G11X0-2086-MONOMER"/>
<comment type="caution">
    <text evidence="1">The sequence shown here is derived from an EMBL/GenBank/DDBJ whole genome shotgun (WGS) entry which is preliminary data.</text>
</comment>
<accession>F3G7C1</accession>
<name>F3G7C1_PSESJ</name>
<evidence type="ECO:0000313" key="2">
    <source>
        <dbReference type="Proteomes" id="UP000004986"/>
    </source>
</evidence>
<gene>
    <name evidence="1" type="ORF">PSYPI_11428</name>
</gene>
<dbReference type="AlphaFoldDB" id="F3G7C1"/>
<sequence>MAATIIVGTNRNGLQFWAFYQTQCNAYIVEPFLQFAIHRAPLREILGSRSVLITH</sequence>
<protein>
    <submittedName>
        <fullName evidence="1">Uncharacterized protein</fullName>
    </submittedName>
</protein>
<organism evidence="1 2">
    <name type="scientific">Pseudomonas syringae pv. pisi str. 1704B</name>
    <dbReference type="NCBI Taxonomy" id="629263"/>
    <lineage>
        <taxon>Bacteria</taxon>
        <taxon>Pseudomonadati</taxon>
        <taxon>Pseudomonadota</taxon>
        <taxon>Gammaproteobacteria</taxon>
        <taxon>Pseudomonadales</taxon>
        <taxon>Pseudomonadaceae</taxon>
        <taxon>Pseudomonas</taxon>
        <taxon>Pseudomonas syringae</taxon>
    </lineage>
</organism>
<evidence type="ECO:0000313" key="1">
    <source>
        <dbReference type="EMBL" id="EGH42971.1"/>
    </source>
</evidence>
<proteinExistence type="predicted"/>
<keyword evidence="2" id="KW-1185">Reference proteome</keyword>
<dbReference type="HOGENOM" id="CLU_203975_0_0_6"/>
<dbReference type="Proteomes" id="UP000004986">
    <property type="component" value="Unassembled WGS sequence"/>
</dbReference>
<reference evidence="1 2" key="1">
    <citation type="journal article" date="2011" name="PLoS Pathog.">
        <title>Dynamic evolution of pathogenicity revealed by sequencing and comparative genomics of 19 Pseudomonas syringae isolates.</title>
        <authorList>
            <person name="Baltrus D.A."/>
            <person name="Nishimura M.T."/>
            <person name="Romanchuk A."/>
            <person name="Chang J.H."/>
            <person name="Mukhtar M.S."/>
            <person name="Cherkis K."/>
            <person name="Roach J."/>
            <person name="Grant S.R."/>
            <person name="Jones C.D."/>
            <person name="Dangl J.L."/>
        </authorList>
    </citation>
    <scope>NUCLEOTIDE SEQUENCE [LARGE SCALE GENOMIC DNA]</scope>
    <source>
        <strain evidence="1 2">1704B</strain>
    </source>
</reference>
<dbReference type="EMBL" id="AEAI01000562">
    <property type="protein sequence ID" value="EGH42971.1"/>
    <property type="molecule type" value="Genomic_DNA"/>
</dbReference>